<dbReference type="Pfam" id="PF04976">
    <property type="entry name" value="DmsC"/>
    <property type="match status" value="1"/>
</dbReference>
<feature type="transmembrane region" description="Helical" evidence="1">
    <location>
        <begin position="230"/>
        <end position="249"/>
    </location>
</feature>
<feature type="transmembrane region" description="Helical" evidence="1">
    <location>
        <begin position="255"/>
        <end position="275"/>
    </location>
</feature>
<dbReference type="GO" id="GO:0019645">
    <property type="term" value="P:anaerobic electron transport chain"/>
    <property type="evidence" value="ECO:0007669"/>
    <property type="project" value="InterPro"/>
</dbReference>
<keyword evidence="1" id="KW-0812">Transmembrane</keyword>
<dbReference type="AlphaFoldDB" id="A0A238WSP5"/>
<dbReference type="OrthoDB" id="5520897at2"/>
<keyword evidence="1" id="KW-1133">Transmembrane helix</keyword>
<evidence type="ECO:0000256" key="1">
    <source>
        <dbReference type="SAM" id="Phobius"/>
    </source>
</evidence>
<organism evidence="2 3">
    <name type="scientific">Puniceibacterium sediminis</name>
    <dbReference type="NCBI Taxonomy" id="1608407"/>
    <lineage>
        <taxon>Bacteria</taxon>
        <taxon>Pseudomonadati</taxon>
        <taxon>Pseudomonadota</taxon>
        <taxon>Alphaproteobacteria</taxon>
        <taxon>Rhodobacterales</taxon>
        <taxon>Paracoccaceae</taxon>
        <taxon>Puniceibacterium</taxon>
    </lineage>
</organism>
<feature type="transmembrane region" description="Helical" evidence="1">
    <location>
        <begin position="107"/>
        <end position="126"/>
    </location>
</feature>
<dbReference type="GO" id="GO:0009389">
    <property type="term" value="F:dimethyl sulfoxide reductase activity"/>
    <property type="evidence" value="ECO:0007669"/>
    <property type="project" value="TreeGrafter"/>
</dbReference>
<keyword evidence="1" id="KW-0472">Membrane</keyword>
<dbReference type="GO" id="GO:0005886">
    <property type="term" value="C:plasma membrane"/>
    <property type="evidence" value="ECO:0007669"/>
    <property type="project" value="TreeGrafter"/>
</dbReference>
<feature type="transmembrane region" description="Helical" evidence="1">
    <location>
        <begin position="7"/>
        <end position="26"/>
    </location>
</feature>
<dbReference type="GO" id="GO:0009390">
    <property type="term" value="C:dimethyl sulfoxide reductase complex"/>
    <property type="evidence" value="ECO:0007669"/>
    <property type="project" value="TreeGrafter"/>
</dbReference>
<feature type="transmembrane region" description="Helical" evidence="1">
    <location>
        <begin position="161"/>
        <end position="178"/>
    </location>
</feature>
<evidence type="ECO:0000313" key="2">
    <source>
        <dbReference type="EMBL" id="SNR49567.1"/>
    </source>
</evidence>
<proteinExistence type="predicted"/>
<dbReference type="PANTHER" id="PTHR38095:SF1">
    <property type="entry name" value="ANAEROBIC DIMETHYL SULFOXIDE REDUCTASE CHAIN YNFH"/>
    <property type="match status" value="1"/>
</dbReference>
<keyword evidence="3" id="KW-1185">Reference proteome</keyword>
<name>A0A238WSP5_9RHOB</name>
<feature type="transmembrane region" description="Helical" evidence="1">
    <location>
        <begin position="76"/>
        <end position="101"/>
    </location>
</feature>
<dbReference type="RefSeq" id="WP_089270317.1">
    <property type="nucleotide sequence ID" value="NZ_FZNN01000007.1"/>
</dbReference>
<sequence length="290" mass="31242">MHPAPSIIAFTTFSGLGFGLLFWLGIDATPPTGWVAFVFFFIGFAMAVGGLAASAKHLGRPERALKAFTQWRSSWLSREACCAVAALVTMGLYAAGLVFAGYDLVPLGWLGAALSLLTVLTTSMIYAQLKTVPRWHSVWTPPLFLSLSLAGGALLSGRVTVAMSLMLIAGALQVWWWYRGDKALGQSGTTLGTATGLGGRGTVRAFEPPHTGSNYLLREMVYVVARRHALKLRIIALVFMVVVPVALLLAPFHHITALLAVLSHVAGVLTARWLFFAEAEHVVGLYYGKR</sequence>
<evidence type="ECO:0000313" key="3">
    <source>
        <dbReference type="Proteomes" id="UP000198417"/>
    </source>
</evidence>
<dbReference type="EMBL" id="FZNN01000007">
    <property type="protein sequence ID" value="SNR49567.1"/>
    <property type="molecule type" value="Genomic_DNA"/>
</dbReference>
<reference evidence="2 3" key="1">
    <citation type="submission" date="2017-06" db="EMBL/GenBank/DDBJ databases">
        <authorList>
            <person name="Kim H.J."/>
            <person name="Triplett B.A."/>
        </authorList>
    </citation>
    <scope>NUCLEOTIDE SEQUENCE [LARGE SCALE GENOMIC DNA]</scope>
    <source>
        <strain evidence="2 3">DSM 29052</strain>
    </source>
</reference>
<dbReference type="Proteomes" id="UP000198417">
    <property type="component" value="Unassembled WGS sequence"/>
</dbReference>
<dbReference type="InterPro" id="IPR007059">
    <property type="entry name" value="DmsC"/>
</dbReference>
<feature type="transmembrane region" description="Helical" evidence="1">
    <location>
        <begin position="32"/>
        <end position="55"/>
    </location>
</feature>
<gene>
    <name evidence="2" type="ORF">SAMN06265370_10776</name>
</gene>
<dbReference type="PANTHER" id="PTHR38095">
    <property type="entry name" value="ANAEROBIC DIMETHYL SULFOXIDE REDUCTASE CHAIN YNFH"/>
    <property type="match status" value="1"/>
</dbReference>
<accession>A0A238WSP5</accession>
<protein>
    <submittedName>
        <fullName evidence="2">DMSO reductase anchor subunit</fullName>
    </submittedName>
</protein>